<dbReference type="EnsemblProtists" id="EOD39473">
    <property type="protein sequence ID" value="EOD39473"/>
    <property type="gene ID" value="EMIHUDRAFT_199941"/>
</dbReference>
<proteinExistence type="inferred from homology"/>
<dbReference type="Pfam" id="PF04117">
    <property type="entry name" value="Mpv17_PMP22"/>
    <property type="match status" value="1"/>
</dbReference>
<keyword evidence="3" id="KW-0812">Transmembrane</keyword>
<keyword evidence="5" id="KW-0472">Membrane</keyword>
<dbReference type="GO" id="GO:0016020">
    <property type="term" value="C:membrane"/>
    <property type="evidence" value="ECO:0007669"/>
    <property type="project" value="UniProtKB-SubCell"/>
</dbReference>
<dbReference type="PANTHER" id="PTHR11266">
    <property type="entry name" value="PEROXISOMAL MEMBRANE PROTEIN 2, PXMP2 MPV17"/>
    <property type="match status" value="1"/>
</dbReference>
<evidence type="ECO:0000256" key="6">
    <source>
        <dbReference type="RuleBase" id="RU363053"/>
    </source>
</evidence>
<protein>
    <recommendedName>
        <fullName evidence="9">Protein Mpv17</fullName>
    </recommendedName>
</protein>
<dbReference type="AlphaFoldDB" id="A0A0D3KUN8"/>
<sequence>MSAIGTDALASVAIFATGDLVAQQMERRLQIARRWIGPLSADRAVAAPVPLVQPRRIASAAGLGFVYGGFMLPSVYQLAEGLFPGVLAKVIVSCSLLSTLGNYFSLLWRRYAQPSPQPGEGLACRLSRCCCTVTAEMPSVLSADLRVWPAYDVITFAVIPPLVRPFATAFVSTAWHTYMAYRAAVPQGDTEHCKIG</sequence>
<comment type="similarity">
    <text evidence="2 6">Belongs to the peroxisomal membrane protein PXMP2/4 family.</text>
</comment>
<dbReference type="Proteomes" id="UP000013827">
    <property type="component" value="Unassembled WGS sequence"/>
</dbReference>
<dbReference type="PaxDb" id="2903-EOD39473"/>
<dbReference type="InterPro" id="IPR007248">
    <property type="entry name" value="Mpv17_PMP22"/>
</dbReference>
<evidence type="ECO:0000256" key="1">
    <source>
        <dbReference type="ARBA" id="ARBA00004141"/>
    </source>
</evidence>
<dbReference type="KEGG" id="ehx:EMIHUDRAFT_199941"/>
<dbReference type="GO" id="GO:0005737">
    <property type="term" value="C:cytoplasm"/>
    <property type="evidence" value="ECO:0007669"/>
    <property type="project" value="TreeGrafter"/>
</dbReference>
<evidence type="ECO:0000313" key="7">
    <source>
        <dbReference type="EnsemblProtists" id="EOD39473"/>
    </source>
</evidence>
<dbReference type="HOGENOM" id="CLU_1392469_0_0_1"/>
<organism evidence="7 8">
    <name type="scientific">Emiliania huxleyi (strain CCMP1516)</name>
    <dbReference type="NCBI Taxonomy" id="280463"/>
    <lineage>
        <taxon>Eukaryota</taxon>
        <taxon>Haptista</taxon>
        <taxon>Haptophyta</taxon>
        <taxon>Prymnesiophyceae</taxon>
        <taxon>Isochrysidales</taxon>
        <taxon>Noelaerhabdaceae</taxon>
        <taxon>Emiliania</taxon>
    </lineage>
</organism>
<evidence type="ECO:0000256" key="4">
    <source>
        <dbReference type="ARBA" id="ARBA00022989"/>
    </source>
</evidence>
<keyword evidence="4" id="KW-1133">Transmembrane helix</keyword>
<evidence type="ECO:0008006" key="9">
    <source>
        <dbReference type="Google" id="ProtNLM"/>
    </source>
</evidence>
<dbReference type="RefSeq" id="XP_005791902.1">
    <property type="nucleotide sequence ID" value="XM_005791845.1"/>
</dbReference>
<dbReference type="GeneID" id="17284744"/>
<name>A0A0D3KUN8_EMIH1</name>
<keyword evidence="8" id="KW-1185">Reference proteome</keyword>
<comment type="subcellular location">
    <subcellularLocation>
        <location evidence="1">Membrane</location>
        <topology evidence="1">Multi-pass membrane protein</topology>
    </subcellularLocation>
</comment>
<reference evidence="8" key="1">
    <citation type="journal article" date="2013" name="Nature">
        <title>Pan genome of the phytoplankton Emiliania underpins its global distribution.</title>
        <authorList>
            <person name="Read B.A."/>
            <person name="Kegel J."/>
            <person name="Klute M.J."/>
            <person name="Kuo A."/>
            <person name="Lefebvre S.C."/>
            <person name="Maumus F."/>
            <person name="Mayer C."/>
            <person name="Miller J."/>
            <person name="Monier A."/>
            <person name="Salamov A."/>
            <person name="Young J."/>
            <person name="Aguilar M."/>
            <person name="Claverie J.M."/>
            <person name="Frickenhaus S."/>
            <person name="Gonzalez K."/>
            <person name="Herman E.K."/>
            <person name="Lin Y.C."/>
            <person name="Napier J."/>
            <person name="Ogata H."/>
            <person name="Sarno A.F."/>
            <person name="Shmutz J."/>
            <person name="Schroeder D."/>
            <person name="de Vargas C."/>
            <person name="Verret F."/>
            <person name="von Dassow P."/>
            <person name="Valentin K."/>
            <person name="Van de Peer Y."/>
            <person name="Wheeler G."/>
            <person name="Dacks J.B."/>
            <person name="Delwiche C.F."/>
            <person name="Dyhrman S.T."/>
            <person name="Glockner G."/>
            <person name="John U."/>
            <person name="Richards T."/>
            <person name="Worden A.Z."/>
            <person name="Zhang X."/>
            <person name="Grigoriev I.V."/>
            <person name="Allen A.E."/>
            <person name="Bidle K."/>
            <person name="Borodovsky M."/>
            <person name="Bowler C."/>
            <person name="Brownlee C."/>
            <person name="Cock J.M."/>
            <person name="Elias M."/>
            <person name="Gladyshev V.N."/>
            <person name="Groth M."/>
            <person name="Guda C."/>
            <person name="Hadaegh A."/>
            <person name="Iglesias-Rodriguez M.D."/>
            <person name="Jenkins J."/>
            <person name="Jones B.M."/>
            <person name="Lawson T."/>
            <person name="Leese F."/>
            <person name="Lindquist E."/>
            <person name="Lobanov A."/>
            <person name="Lomsadze A."/>
            <person name="Malik S.B."/>
            <person name="Marsh M.E."/>
            <person name="Mackinder L."/>
            <person name="Mock T."/>
            <person name="Mueller-Roeber B."/>
            <person name="Pagarete A."/>
            <person name="Parker M."/>
            <person name="Probert I."/>
            <person name="Quesneville H."/>
            <person name="Raines C."/>
            <person name="Rensing S.A."/>
            <person name="Riano-Pachon D.M."/>
            <person name="Richier S."/>
            <person name="Rokitta S."/>
            <person name="Shiraiwa Y."/>
            <person name="Soanes D.M."/>
            <person name="van der Giezen M."/>
            <person name="Wahlund T.M."/>
            <person name="Williams B."/>
            <person name="Wilson W."/>
            <person name="Wolfe G."/>
            <person name="Wurch L.L."/>
        </authorList>
    </citation>
    <scope>NUCLEOTIDE SEQUENCE</scope>
</reference>
<dbReference type="PANTHER" id="PTHR11266:SF17">
    <property type="entry name" value="PROTEIN MPV17"/>
    <property type="match status" value="1"/>
</dbReference>
<evidence type="ECO:0000256" key="3">
    <source>
        <dbReference type="ARBA" id="ARBA00022692"/>
    </source>
</evidence>
<evidence type="ECO:0000256" key="2">
    <source>
        <dbReference type="ARBA" id="ARBA00006824"/>
    </source>
</evidence>
<reference evidence="7" key="2">
    <citation type="submission" date="2024-10" db="UniProtKB">
        <authorList>
            <consortium name="EnsemblProtists"/>
        </authorList>
    </citation>
    <scope>IDENTIFICATION</scope>
</reference>
<evidence type="ECO:0000256" key="5">
    <source>
        <dbReference type="ARBA" id="ARBA00023136"/>
    </source>
</evidence>
<evidence type="ECO:0000313" key="8">
    <source>
        <dbReference type="Proteomes" id="UP000013827"/>
    </source>
</evidence>
<accession>A0A0D3KUN8</accession>